<dbReference type="RefSeq" id="WP_345422585.1">
    <property type="nucleotide sequence ID" value="NZ_BAABGT010000075.1"/>
</dbReference>
<organism evidence="1 2">
    <name type="scientific">Pseudonocardia xishanensis</name>
    <dbReference type="NCBI Taxonomy" id="630995"/>
    <lineage>
        <taxon>Bacteria</taxon>
        <taxon>Bacillati</taxon>
        <taxon>Actinomycetota</taxon>
        <taxon>Actinomycetes</taxon>
        <taxon>Pseudonocardiales</taxon>
        <taxon>Pseudonocardiaceae</taxon>
        <taxon>Pseudonocardia</taxon>
    </lineage>
</organism>
<accession>A0ABP8RWX7</accession>
<protein>
    <submittedName>
        <fullName evidence="1">Uncharacterized protein</fullName>
    </submittedName>
</protein>
<dbReference type="EMBL" id="BAABGT010000075">
    <property type="protein sequence ID" value="GAA4552809.1"/>
    <property type="molecule type" value="Genomic_DNA"/>
</dbReference>
<comment type="caution">
    <text evidence="1">The sequence shown here is derived from an EMBL/GenBank/DDBJ whole genome shotgun (WGS) entry which is preliminary data.</text>
</comment>
<reference evidence="2" key="1">
    <citation type="journal article" date="2019" name="Int. J. Syst. Evol. Microbiol.">
        <title>The Global Catalogue of Microorganisms (GCM) 10K type strain sequencing project: providing services to taxonomists for standard genome sequencing and annotation.</title>
        <authorList>
            <consortium name="The Broad Institute Genomics Platform"/>
            <consortium name="The Broad Institute Genome Sequencing Center for Infectious Disease"/>
            <person name="Wu L."/>
            <person name="Ma J."/>
        </authorList>
    </citation>
    <scope>NUCLEOTIDE SEQUENCE [LARGE SCALE GENOMIC DNA]</scope>
    <source>
        <strain evidence="2">JCM 17906</strain>
    </source>
</reference>
<sequence length="99" mass="10408">MRITDITLERLRLALDPALPVAGDPTPRPAFDATIVRVHNRLRRAGRVAGRLAPNAAVNAPRLPTVGRGVTVRIGPDAVVVESVGDGPVDLDFAAGRVS</sequence>
<name>A0ABP8RWX7_9PSEU</name>
<proteinExistence type="predicted"/>
<gene>
    <name evidence="1" type="ORF">GCM10023175_47280</name>
</gene>
<evidence type="ECO:0000313" key="2">
    <source>
        <dbReference type="Proteomes" id="UP001501598"/>
    </source>
</evidence>
<evidence type="ECO:0000313" key="1">
    <source>
        <dbReference type="EMBL" id="GAA4552809.1"/>
    </source>
</evidence>
<keyword evidence="2" id="KW-1185">Reference proteome</keyword>
<dbReference type="Proteomes" id="UP001501598">
    <property type="component" value="Unassembled WGS sequence"/>
</dbReference>